<dbReference type="EMBL" id="CP070499">
    <property type="protein sequence ID" value="QSB15341.1"/>
    <property type="molecule type" value="Genomic_DNA"/>
</dbReference>
<name>A0A895YCV2_9ACTN</name>
<evidence type="ECO:0000259" key="2">
    <source>
        <dbReference type="Pfam" id="PF00149"/>
    </source>
</evidence>
<dbReference type="InterPro" id="IPR041796">
    <property type="entry name" value="Mre11_N"/>
</dbReference>
<dbReference type="InterPro" id="IPR050535">
    <property type="entry name" value="DNA_Repair-Maintenance_Comp"/>
</dbReference>
<dbReference type="RefSeq" id="WP_239677516.1">
    <property type="nucleotide sequence ID" value="NZ_CP070499.1"/>
</dbReference>
<accession>A0A895YCV2</accession>
<feature type="domain" description="Calcineurin-like phosphoesterase" evidence="2">
    <location>
        <begin position="3"/>
        <end position="195"/>
    </location>
</feature>
<dbReference type="InterPro" id="IPR029052">
    <property type="entry name" value="Metallo-depent_PP-like"/>
</dbReference>
<reference evidence="3" key="1">
    <citation type="submission" date="2021-02" db="EMBL/GenBank/DDBJ databases">
        <title>Natrosporangium hydrolyticum gen. nov., sp. nov, a haloalkaliphilic actinobacterium from a soda solonchak soil.</title>
        <authorList>
            <person name="Sorokin D.Y."/>
            <person name="Khijniak T.V."/>
            <person name="Zakharycheva A.P."/>
            <person name="Boueva O.V."/>
            <person name="Ariskina E.V."/>
            <person name="Hahnke R.L."/>
            <person name="Bunk B."/>
            <person name="Sproer C."/>
            <person name="Schumann P."/>
            <person name="Evtushenko L.I."/>
            <person name="Kublanov I.V."/>
        </authorList>
    </citation>
    <scope>NUCLEOTIDE SEQUENCE</scope>
    <source>
        <strain evidence="3">DSM 106523</strain>
    </source>
</reference>
<dbReference type="PANTHER" id="PTHR30337:SF7">
    <property type="entry name" value="PHOSPHOESTERASE"/>
    <property type="match status" value="1"/>
</dbReference>
<keyword evidence="1" id="KW-0378">Hydrolase</keyword>
<sequence length="281" mass="29330">MATIVHAADLHIDGALPPQPGTYSLPAAEIRAAIRRAVEKLVDLTLTEAADLLIIAGDVFDRRADSGSAGEFFAAQMGRLREAAVPVLVTAGNHDVVCPLATGWPSNVHWFPADAATSVIFDDLGVAVHGQSLADPTEPADLAAGYPAPIRGFANLGMLHTSLDGSASKSICAPTSLAGLAAAGYDYWALGHVHERRVITQPTWAVFPGILQGRCPAEHGPKGATVLTTVGDAVVGVDHREVAVLRWEQLPLPAADGVDETLTQVSAVTRERADLPVVQVG</sequence>
<dbReference type="GO" id="GO:0004527">
    <property type="term" value="F:exonuclease activity"/>
    <property type="evidence" value="ECO:0007669"/>
    <property type="project" value="UniProtKB-KW"/>
</dbReference>
<evidence type="ECO:0000256" key="1">
    <source>
        <dbReference type="ARBA" id="ARBA00022801"/>
    </source>
</evidence>
<dbReference type="AlphaFoldDB" id="A0A895YCV2"/>
<proteinExistence type="predicted"/>
<dbReference type="InterPro" id="IPR004843">
    <property type="entry name" value="Calcineurin-like_PHP"/>
</dbReference>
<dbReference type="CDD" id="cd00840">
    <property type="entry name" value="MPP_Mre11_N"/>
    <property type="match status" value="1"/>
</dbReference>
<evidence type="ECO:0000313" key="3">
    <source>
        <dbReference type="EMBL" id="QSB15341.1"/>
    </source>
</evidence>
<dbReference type="Gene3D" id="3.60.21.10">
    <property type="match status" value="1"/>
</dbReference>
<dbReference type="PANTHER" id="PTHR30337">
    <property type="entry name" value="COMPONENT OF ATP-DEPENDENT DSDNA EXONUCLEASE"/>
    <property type="match status" value="1"/>
</dbReference>
<dbReference type="Proteomes" id="UP000662857">
    <property type="component" value="Chromosome"/>
</dbReference>
<gene>
    <name evidence="3" type="ORF">JQS43_02960</name>
</gene>
<keyword evidence="4" id="KW-1185">Reference proteome</keyword>
<dbReference type="KEGG" id="nhy:JQS43_02960"/>
<dbReference type="SUPFAM" id="SSF56300">
    <property type="entry name" value="Metallo-dependent phosphatases"/>
    <property type="match status" value="1"/>
</dbReference>
<dbReference type="Pfam" id="PF00149">
    <property type="entry name" value="Metallophos"/>
    <property type="match status" value="1"/>
</dbReference>
<protein>
    <submittedName>
        <fullName evidence="3">DNA repair exonuclease</fullName>
    </submittedName>
</protein>
<evidence type="ECO:0000313" key="4">
    <source>
        <dbReference type="Proteomes" id="UP000662857"/>
    </source>
</evidence>
<keyword evidence="3" id="KW-0540">Nuclease</keyword>
<keyword evidence="3" id="KW-0269">Exonuclease</keyword>
<organism evidence="3 4">
    <name type="scientific">Natronosporangium hydrolyticum</name>
    <dbReference type="NCBI Taxonomy" id="2811111"/>
    <lineage>
        <taxon>Bacteria</taxon>
        <taxon>Bacillati</taxon>
        <taxon>Actinomycetota</taxon>
        <taxon>Actinomycetes</taxon>
        <taxon>Micromonosporales</taxon>
        <taxon>Micromonosporaceae</taxon>
        <taxon>Natronosporangium</taxon>
    </lineage>
</organism>